<dbReference type="SMART" id="SM00387">
    <property type="entry name" value="HATPase_c"/>
    <property type="match status" value="1"/>
</dbReference>
<keyword evidence="8" id="KW-1133">Transmembrane helix</keyword>
<keyword evidence="8" id="KW-0472">Membrane</keyword>
<dbReference type="InterPro" id="IPR050736">
    <property type="entry name" value="Sensor_HK_Regulatory"/>
</dbReference>
<keyword evidence="6" id="KW-0418">Kinase</keyword>
<organism evidence="11 12">
    <name type="scientific">Floridaenema flaviceps BLCC-F50</name>
    <dbReference type="NCBI Taxonomy" id="3153642"/>
    <lineage>
        <taxon>Bacteria</taxon>
        <taxon>Bacillati</taxon>
        <taxon>Cyanobacteriota</taxon>
        <taxon>Cyanophyceae</taxon>
        <taxon>Oscillatoriophycideae</taxon>
        <taxon>Aerosakkonematales</taxon>
        <taxon>Aerosakkonemataceae</taxon>
        <taxon>Floridanema</taxon>
        <taxon>Floridanema flaviceps</taxon>
    </lineage>
</organism>
<sequence length="657" mass="72300">MGKLGQSSFRRILLSRILLLSVPILLVGEYVTYKKARSALLETARQNLTESAVRKGERIEELIAALKSNLMAASQSAVLKSNSSIPSNQKFISELATQLPTRIQCIQLSNFQTGQVIAGTCGESPIVSLPPNLWAKKQTELLPDLSNVYVTTQVSKKAINNVNTPSNTNQLKLILSAPVYNSAGQLQNVLTVKSIINQQQRDLSGSLYGNTVVIDQDGTILEHPQKERQGKNISQERDASRLEAIIKNAINGQQYFLHLSDFQDEGVESVVGYSAIPSPLSQQKNRKWVILAVANIDSALYRLEEIKQVLLILTLGLIAAILLATLYLSRDLARPLEQLGDYALNVGKDRSTVKLTPTFKIMELNHLSESLDSMVGRLTIWAEELENAWKEAQTANKLKSEFLANTSHELRTPLNAIIGCIRLVRDGCCDDREEELDLLQKADDAAIHLLHIINDILDLSKIESGTLSVVMQTVDVRSILKEVVDLQMVHINQKGLQLLFTVPEQPIIVQADPAKLKQVFLNVIGNAVKFTEKGSIIITTTLEAVPSKQTNNNNYWVLVKVKDTGIGIPIEEQKKLFRPFVMADGTRTRKYGGTGLGLAISRKIMALMEGTINLHSPGVDLGTTVEISMPIVSSGFFATGTESLTDNKAEVPSVGER</sequence>
<evidence type="ECO:0000256" key="3">
    <source>
        <dbReference type="ARBA" id="ARBA00012438"/>
    </source>
</evidence>
<dbReference type="Gene3D" id="3.30.565.10">
    <property type="entry name" value="Histidine kinase-like ATPase, C-terminal domain"/>
    <property type="match status" value="1"/>
</dbReference>
<dbReference type="SUPFAM" id="SSF47384">
    <property type="entry name" value="Homodimeric domain of signal transducing histidine kinase"/>
    <property type="match status" value="1"/>
</dbReference>
<evidence type="ECO:0000259" key="9">
    <source>
        <dbReference type="PROSITE" id="PS50109"/>
    </source>
</evidence>
<evidence type="ECO:0000256" key="8">
    <source>
        <dbReference type="SAM" id="Phobius"/>
    </source>
</evidence>
<dbReference type="PANTHER" id="PTHR43711:SF26">
    <property type="entry name" value="SENSOR HISTIDINE KINASE RCSC"/>
    <property type="match status" value="1"/>
</dbReference>
<dbReference type="Gene3D" id="1.10.287.130">
    <property type="match status" value="1"/>
</dbReference>
<dbReference type="Pfam" id="PF00512">
    <property type="entry name" value="HisKA"/>
    <property type="match status" value="1"/>
</dbReference>
<dbReference type="Gene3D" id="3.30.450.20">
    <property type="entry name" value="PAS domain"/>
    <property type="match status" value="1"/>
</dbReference>
<keyword evidence="8" id="KW-0812">Transmembrane</keyword>
<comment type="catalytic activity">
    <reaction evidence="1">
        <text>ATP + protein L-histidine = ADP + protein N-phospho-L-histidine.</text>
        <dbReference type="EC" id="2.7.13.3"/>
    </reaction>
</comment>
<dbReference type="CDD" id="cd16922">
    <property type="entry name" value="HATPase_EvgS-ArcB-TorS-like"/>
    <property type="match status" value="1"/>
</dbReference>
<dbReference type="PRINTS" id="PR00344">
    <property type="entry name" value="BCTRLSENSOR"/>
</dbReference>
<evidence type="ECO:0000313" key="12">
    <source>
        <dbReference type="Proteomes" id="UP001576784"/>
    </source>
</evidence>
<feature type="domain" description="Histidine kinase" evidence="9">
    <location>
        <begin position="405"/>
        <end position="633"/>
    </location>
</feature>
<evidence type="ECO:0000256" key="2">
    <source>
        <dbReference type="ARBA" id="ARBA00004370"/>
    </source>
</evidence>
<feature type="transmembrane region" description="Helical" evidence="8">
    <location>
        <begin position="12"/>
        <end position="31"/>
    </location>
</feature>
<dbReference type="EC" id="2.7.13.3" evidence="3"/>
<dbReference type="InterPro" id="IPR003660">
    <property type="entry name" value="HAMP_dom"/>
</dbReference>
<dbReference type="GO" id="GO:0005524">
    <property type="term" value="F:ATP binding"/>
    <property type="evidence" value="ECO:0007669"/>
    <property type="project" value="UniProtKB-KW"/>
</dbReference>
<gene>
    <name evidence="11" type="ORF">ACE1CI_29995</name>
</gene>
<proteinExistence type="predicted"/>
<comment type="subcellular location">
    <subcellularLocation>
        <location evidence="2">Membrane</location>
    </subcellularLocation>
</comment>
<comment type="caution">
    <text evidence="11">The sequence shown here is derived from an EMBL/GenBank/DDBJ whole genome shotgun (WGS) entry which is preliminary data.</text>
</comment>
<dbReference type="InterPro" id="IPR036097">
    <property type="entry name" value="HisK_dim/P_sf"/>
</dbReference>
<dbReference type="InterPro" id="IPR004358">
    <property type="entry name" value="Sig_transdc_His_kin-like_C"/>
</dbReference>
<feature type="domain" description="HAMP" evidence="10">
    <location>
        <begin position="330"/>
        <end position="383"/>
    </location>
</feature>
<dbReference type="CDD" id="cd00082">
    <property type="entry name" value="HisKA"/>
    <property type="match status" value="1"/>
</dbReference>
<protein>
    <recommendedName>
        <fullName evidence="3">histidine kinase</fullName>
        <ecNumber evidence="3">2.7.13.3</ecNumber>
    </recommendedName>
</protein>
<dbReference type="RefSeq" id="WP_413266783.1">
    <property type="nucleotide sequence ID" value="NZ_JBHFNR010000240.1"/>
</dbReference>
<dbReference type="InterPro" id="IPR005467">
    <property type="entry name" value="His_kinase_dom"/>
</dbReference>
<dbReference type="Pfam" id="PF02518">
    <property type="entry name" value="HATPase_c"/>
    <property type="match status" value="1"/>
</dbReference>
<dbReference type="CDD" id="cd12912">
    <property type="entry name" value="PDC2_MCP_like"/>
    <property type="match status" value="1"/>
</dbReference>
<reference evidence="11 12" key="1">
    <citation type="submission" date="2024-09" db="EMBL/GenBank/DDBJ databases">
        <title>Floridaenema gen nov. (Aerosakkonemataceae, Aerosakkonematales ord. nov., Cyanobacteria) from benthic tropical and subtropical fresh waters, with the description of four new species.</title>
        <authorList>
            <person name="Moretto J.A."/>
            <person name="Berthold D.E."/>
            <person name="Lefler F.W."/>
            <person name="Huang I.-S."/>
            <person name="Laughinghouse H. IV."/>
        </authorList>
    </citation>
    <scope>NUCLEOTIDE SEQUENCE [LARGE SCALE GENOMIC DNA]</scope>
    <source>
        <strain evidence="11 12">BLCC-F50</strain>
    </source>
</reference>
<dbReference type="InterPro" id="IPR036890">
    <property type="entry name" value="HATPase_C_sf"/>
</dbReference>
<keyword evidence="11" id="KW-0547">Nucleotide-binding</keyword>
<name>A0ABV4Y134_9CYAN</name>
<keyword evidence="7" id="KW-0902">Two-component regulatory system</keyword>
<evidence type="ECO:0000256" key="4">
    <source>
        <dbReference type="ARBA" id="ARBA00022553"/>
    </source>
</evidence>
<evidence type="ECO:0000256" key="7">
    <source>
        <dbReference type="ARBA" id="ARBA00023012"/>
    </source>
</evidence>
<evidence type="ECO:0000256" key="1">
    <source>
        <dbReference type="ARBA" id="ARBA00000085"/>
    </source>
</evidence>
<evidence type="ECO:0000313" key="11">
    <source>
        <dbReference type="EMBL" id="MFB2897168.1"/>
    </source>
</evidence>
<dbReference type="PROSITE" id="PS50885">
    <property type="entry name" value="HAMP"/>
    <property type="match status" value="1"/>
</dbReference>
<dbReference type="PANTHER" id="PTHR43711">
    <property type="entry name" value="TWO-COMPONENT HISTIDINE KINASE"/>
    <property type="match status" value="1"/>
</dbReference>
<keyword evidence="12" id="KW-1185">Reference proteome</keyword>
<dbReference type="PROSITE" id="PS50109">
    <property type="entry name" value="HIS_KIN"/>
    <property type="match status" value="1"/>
</dbReference>
<keyword evidence="4" id="KW-0597">Phosphoprotein</keyword>
<dbReference type="Proteomes" id="UP001576784">
    <property type="component" value="Unassembled WGS sequence"/>
</dbReference>
<dbReference type="InterPro" id="IPR003661">
    <property type="entry name" value="HisK_dim/P_dom"/>
</dbReference>
<accession>A0ABV4Y134</accession>
<evidence type="ECO:0000259" key="10">
    <source>
        <dbReference type="PROSITE" id="PS50885"/>
    </source>
</evidence>
<dbReference type="Gene3D" id="6.10.340.10">
    <property type="match status" value="1"/>
</dbReference>
<dbReference type="SUPFAM" id="SSF55874">
    <property type="entry name" value="ATPase domain of HSP90 chaperone/DNA topoisomerase II/histidine kinase"/>
    <property type="match status" value="1"/>
</dbReference>
<keyword evidence="11" id="KW-0067">ATP-binding</keyword>
<keyword evidence="5" id="KW-0808">Transferase</keyword>
<evidence type="ECO:0000256" key="5">
    <source>
        <dbReference type="ARBA" id="ARBA00022679"/>
    </source>
</evidence>
<evidence type="ECO:0000256" key="6">
    <source>
        <dbReference type="ARBA" id="ARBA00022777"/>
    </source>
</evidence>
<dbReference type="SMART" id="SM00388">
    <property type="entry name" value="HisKA"/>
    <property type="match status" value="1"/>
</dbReference>
<dbReference type="InterPro" id="IPR003594">
    <property type="entry name" value="HATPase_dom"/>
</dbReference>
<dbReference type="EMBL" id="JBHFNR010000240">
    <property type="protein sequence ID" value="MFB2897168.1"/>
    <property type="molecule type" value="Genomic_DNA"/>
</dbReference>